<name>A0A537IXK5_9BACT</name>
<accession>A0A537IXK5</accession>
<proteinExistence type="predicted"/>
<dbReference type="InterPro" id="IPR036095">
    <property type="entry name" value="PTS_EIIB-like_sf"/>
</dbReference>
<dbReference type="Gene3D" id="3.40.50.2300">
    <property type="match status" value="1"/>
</dbReference>
<dbReference type="CDD" id="cd05563">
    <property type="entry name" value="PTS_IIB_ascorbate"/>
    <property type="match status" value="1"/>
</dbReference>
<comment type="caution">
    <text evidence="3">The sequence shown here is derived from an EMBL/GenBank/DDBJ whole genome shotgun (WGS) entry which is preliminary data.</text>
</comment>
<dbReference type="GO" id="GO:0008982">
    <property type="term" value="F:protein-N(PI)-phosphohistidine-sugar phosphotransferase activity"/>
    <property type="evidence" value="ECO:0007669"/>
    <property type="project" value="InterPro"/>
</dbReference>
<keyword evidence="1" id="KW-0808">Transferase</keyword>
<protein>
    <submittedName>
        <fullName evidence="3">PTS sugar transporter subunit IIB</fullName>
    </submittedName>
</protein>
<sequence>MKILAVCGMGLGSGLLLRMQAEKALRQLGIVDADLEVADIGSARAMAQTADLIITSNELAEQLGKVKPRVVTISNFVDLKEMVEKLRAALVQT</sequence>
<evidence type="ECO:0000313" key="3">
    <source>
        <dbReference type="EMBL" id="TMI76048.1"/>
    </source>
</evidence>
<dbReference type="Pfam" id="PF02302">
    <property type="entry name" value="PTS_IIB"/>
    <property type="match status" value="1"/>
</dbReference>
<evidence type="ECO:0000313" key="6">
    <source>
        <dbReference type="Proteomes" id="UP000319353"/>
    </source>
</evidence>
<dbReference type="Proteomes" id="UP000318834">
    <property type="component" value="Unassembled WGS sequence"/>
</dbReference>
<reference evidence="5 6" key="1">
    <citation type="journal article" date="2019" name="Nat. Microbiol.">
        <title>Mediterranean grassland soil C-N compound turnover is dependent on rainfall and depth, and is mediated by genomically divergent microorganisms.</title>
        <authorList>
            <person name="Diamond S."/>
            <person name="Andeer P.F."/>
            <person name="Li Z."/>
            <person name="Crits-Christoph A."/>
            <person name="Burstein D."/>
            <person name="Anantharaman K."/>
            <person name="Lane K.R."/>
            <person name="Thomas B.C."/>
            <person name="Pan C."/>
            <person name="Northen T.R."/>
            <person name="Banfield J.F."/>
        </authorList>
    </citation>
    <scope>NUCLEOTIDE SEQUENCE [LARGE SCALE GENOMIC DNA]</scope>
    <source>
        <strain evidence="4">NP_4</strain>
        <strain evidence="3">NP_8</strain>
    </source>
</reference>
<dbReference type="InterPro" id="IPR013011">
    <property type="entry name" value="PTS_EIIB_2"/>
</dbReference>
<organism evidence="3 5">
    <name type="scientific">Candidatus Segetimicrobium genomatis</name>
    <dbReference type="NCBI Taxonomy" id="2569760"/>
    <lineage>
        <taxon>Bacteria</taxon>
        <taxon>Bacillati</taxon>
        <taxon>Candidatus Sysuimicrobiota</taxon>
        <taxon>Candidatus Sysuimicrobiia</taxon>
        <taxon>Candidatus Sysuimicrobiales</taxon>
        <taxon>Candidatus Segetimicrobiaceae</taxon>
        <taxon>Candidatus Segetimicrobium</taxon>
    </lineage>
</organism>
<evidence type="ECO:0000256" key="1">
    <source>
        <dbReference type="ARBA" id="ARBA00022679"/>
    </source>
</evidence>
<keyword evidence="3" id="KW-0813">Transport</keyword>
<dbReference type="GO" id="GO:0009401">
    <property type="term" value="P:phosphoenolpyruvate-dependent sugar phosphotransferase system"/>
    <property type="evidence" value="ECO:0007669"/>
    <property type="project" value="InterPro"/>
</dbReference>
<dbReference type="SUPFAM" id="SSF52794">
    <property type="entry name" value="PTS system IIB component-like"/>
    <property type="match status" value="1"/>
</dbReference>
<gene>
    <name evidence="4" type="ORF">E6H01_11545</name>
    <name evidence="3" type="ORF">E6H05_04830</name>
</gene>
<dbReference type="InterPro" id="IPR003501">
    <property type="entry name" value="PTS_EIIB_2/3"/>
</dbReference>
<dbReference type="Proteomes" id="UP000319353">
    <property type="component" value="Unassembled WGS sequence"/>
</dbReference>
<dbReference type="PROSITE" id="PS51099">
    <property type="entry name" value="PTS_EIIB_TYPE_2"/>
    <property type="match status" value="1"/>
</dbReference>
<evidence type="ECO:0000313" key="5">
    <source>
        <dbReference type="Proteomes" id="UP000318834"/>
    </source>
</evidence>
<dbReference type="EMBL" id="VBAL01000145">
    <property type="protein sequence ID" value="TMI99052.1"/>
    <property type="molecule type" value="Genomic_DNA"/>
</dbReference>
<dbReference type="EMBL" id="VBAP01000031">
    <property type="protein sequence ID" value="TMI76048.1"/>
    <property type="molecule type" value="Genomic_DNA"/>
</dbReference>
<keyword evidence="3" id="KW-0762">Sugar transport</keyword>
<evidence type="ECO:0000259" key="2">
    <source>
        <dbReference type="PROSITE" id="PS51099"/>
    </source>
</evidence>
<feature type="domain" description="PTS EIIB type-2" evidence="2">
    <location>
        <begin position="1"/>
        <end position="93"/>
    </location>
</feature>
<dbReference type="AlphaFoldDB" id="A0A537IXK5"/>
<evidence type="ECO:0000313" key="4">
    <source>
        <dbReference type="EMBL" id="TMI99052.1"/>
    </source>
</evidence>